<evidence type="ECO:0000313" key="9">
    <source>
        <dbReference type="Proteomes" id="UP000664332"/>
    </source>
</evidence>
<dbReference type="SUPFAM" id="SSF52242">
    <property type="entry name" value="Cobalamin (vitamin B12)-binding domain"/>
    <property type="match status" value="1"/>
</dbReference>
<dbReference type="InterPro" id="IPR001763">
    <property type="entry name" value="Rhodanese-like_dom"/>
</dbReference>
<gene>
    <name evidence="8" type="ORF">JZY06_02380</name>
</gene>
<comment type="subunit">
    <text evidence="3">Heterodimer of an alpha and a beta chain.</text>
</comment>
<evidence type="ECO:0000313" key="8">
    <source>
        <dbReference type="EMBL" id="MBN9643479.1"/>
    </source>
</evidence>
<dbReference type="GO" id="GO:0004494">
    <property type="term" value="F:methylmalonyl-CoA mutase activity"/>
    <property type="evidence" value="ECO:0007669"/>
    <property type="project" value="UniProtKB-EC"/>
</dbReference>
<dbReference type="AlphaFoldDB" id="A0A939DYB1"/>
<proteinExistence type="inferred from homology"/>
<dbReference type="Gene3D" id="3.40.50.280">
    <property type="entry name" value="Cobalamin-binding domain"/>
    <property type="match status" value="1"/>
</dbReference>
<accession>A0A939DYB1</accession>
<protein>
    <submittedName>
        <fullName evidence="8">Methylmalonyl-CoA mutase</fullName>
    </submittedName>
</protein>
<keyword evidence="9" id="KW-1185">Reference proteome</keyword>
<dbReference type="InterPro" id="IPR016176">
    <property type="entry name" value="Cbl-dep_enz_cat"/>
</dbReference>
<dbReference type="EMBL" id="JAFLEQ010000003">
    <property type="protein sequence ID" value="MBN9643479.1"/>
    <property type="molecule type" value="Genomic_DNA"/>
</dbReference>
<comment type="caution">
    <text evidence="8">The sequence shown here is derived from an EMBL/GenBank/DDBJ whole genome shotgun (WGS) entry which is preliminary data.</text>
</comment>
<evidence type="ECO:0000256" key="6">
    <source>
        <dbReference type="ARBA" id="ARBA00023285"/>
    </source>
</evidence>
<dbReference type="RefSeq" id="WP_207118184.1">
    <property type="nucleotide sequence ID" value="NZ_JAFLEQ010000003.1"/>
</dbReference>
<comment type="cofactor">
    <cofactor evidence="1">
        <name>adenosylcob(III)alamin</name>
        <dbReference type="ChEBI" id="CHEBI:18408"/>
    </cofactor>
</comment>
<comment type="similarity">
    <text evidence="2">Belongs to the methylmalonyl-CoA mutase family.</text>
</comment>
<sequence length="626" mass="66452">MTQTADAPAVALPEDFDARYQNWYKAVAGVFARVRRTDVAEIPLDVWKKLIKTTYDGIDVRPLYTRADDLDELAAPGVFPFVRGHEVKDADAAGWGVTETFGGLGCDNATESNKNMLQALMNGTTCAVIDTTGVLGAADIPALLDKVLLEYVPVRLKAGPGLAESAASLLSVIDAQGCGDRCTVDFGATPLTSLVDGSATVTTDQAVQLAEQAAARGGDIRAIMVDGAAFSNQGGSDSQEIAYTLAAGVDYIRLLTDAGLTPKQAIDQLSVRLTASDDQFNQIAKFRAFRGLWARICEVIGEPAAAGSTPQHAVTAPVMFSQRDPFVNMLRCTVAAFAAGVGGATDVEILPFDTAVCGGLPNTSRSFAHRIARNTNLLLLEESHLGFVVDPGGGSYYIEELTDELAKVSWKIFQEVEAAGGYRAAVASGMIGKALDDNHEKVRDDIAHRIKKVTGINEFPNLLEKPLPKDKRREPEGIRRFAAQFEGLRNRSDDFFDEHGERPQAVLIPLGPLAKHNVRTGFATNLLASGGIEAINPGQLTPGTEEFAAAAKTSPIAVICGADPEYANSGQDAVKALRDAGVKTVLVAGAKKSFADADDDHSPDDYLNMTIDAAATLDELLSELGA</sequence>
<evidence type="ECO:0000256" key="5">
    <source>
        <dbReference type="ARBA" id="ARBA00023235"/>
    </source>
</evidence>
<dbReference type="PANTHER" id="PTHR48101:SF4">
    <property type="entry name" value="METHYLMALONYL-COA MUTASE, MITOCHONDRIAL"/>
    <property type="match status" value="1"/>
</dbReference>
<organism evidence="8 9">
    <name type="scientific">Corynebacterium mendelii</name>
    <dbReference type="NCBI Taxonomy" id="2765362"/>
    <lineage>
        <taxon>Bacteria</taxon>
        <taxon>Bacillati</taxon>
        <taxon>Actinomycetota</taxon>
        <taxon>Actinomycetes</taxon>
        <taxon>Mycobacteriales</taxon>
        <taxon>Corynebacteriaceae</taxon>
        <taxon>Corynebacterium</taxon>
    </lineage>
</organism>
<dbReference type="GO" id="GO:0019678">
    <property type="term" value="P:propionate metabolic process, methylmalonyl pathway"/>
    <property type="evidence" value="ECO:0007669"/>
    <property type="project" value="TreeGrafter"/>
</dbReference>
<dbReference type="SUPFAM" id="SSF51703">
    <property type="entry name" value="Cobalamin (vitamin B12)-dependent enzymes"/>
    <property type="match status" value="1"/>
</dbReference>
<keyword evidence="4" id="KW-0846">Cobalamin</keyword>
<dbReference type="Proteomes" id="UP000664332">
    <property type="component" value="Unassembled WGS sequence"/>
</dbReference>
<dbReference type="Gene3D" id="3.20.20.240">
    <property type="entry name" value="Methylmalonyl-CoA mutase"/>
    <property type="match status" value="1"/>
</dbReference>
<feature type="domain" description="Rhodanese" evidence="7">
    <location>
        <begin position="503"/>
        <end position="603"/>
    </location>
</feature>
<dbReference type="GO" id="GO:0005737">
    <property type="term" value="C:cytoplasm"/>
    <property type="evidence" value="ECO:0007669"/>
    <property type="project" value="TreeGrafter"/>
</dbReference>
<name>A0A939DYB1_9CORY</name>
<dbReference type="PROSITE" id="PS50206">
    <property type="entry name" value="RHODANESE_3"/>
    <property type="match status" value="1"/>
</dbReference>
<evidence type="ECO:0000256" key="2">
    <source>
        <dbReference type="ARBA" id="ARBA00008465"/>
    </source>
</evidence>
<dbReference type="Pfam" id="PF01642">
    <property type="entry name" value="MM_CoA_mutase"/>
    <property type="match status" value="1"/>
</dbReference>
<dbReference type="InterPro" id="IPR036724">
    <property type="entry name" value="Cobalamin-bd_sf"/>
</dbReference>
<evidence type="ECO:0000259" key="7">
    <source>
        <dbReference type="PROSITE" id="PS50206"/>
    </source>
</evidence>
<keyword evidence="6" id="KW-0170">Cobalt</keyword>
<dbReference type="GO" id="GO:0031419">
    <property type="term" value="F:cobalamin binding"/>
    <property type="evidence" value="ECO:0007669"/>
    <property type="project" value="UniProtKB-KW"/>
</dbReference>
<dbReference type="InterPro" id="IPR006099">
    <property type="entry name" value="MeMalonylCoA_mutase_a/b_cat"/>
</dbReference>
<evidence type="ECO:0000256" key="1">
    <source>
        <dbReference type="ARBA" id="ARBA00001922"/>
    </source>
</evidence>
<dbReference type="PANTHER" id="PTHR48101">
    <property type="entry name" value="METHYLMALONYL-COA MUTASE, MITOCHONDRIAL-RELATED"/>
    <property type="match status" value="1"/>
</dbReference>
<dbReference type="GO" id="GO:0046872">
    <property type="term" value="F:metal ion binding"/>
    <property type="evidence" value="ECO:0007669"/>
    <property type="project" value="InterPro"/>
</dbReference>
<evidence type="ECO:0000256" key="4">
    <source>
        <dbReference type="ARBA" id="ARBA00022628"/>
    </source>
</evidence>
<reference evidence="8" key="1">
    <citation type="submission" date="2021-03" db="EMBL/GenBank/DDBJ databases">
        <authorList>
            <person name="Sun Q."/>
        </authorList>
    </citation>
    <scope>NUCLEOTIDE SEQUENCE</scope>
    <source>
        <strain evidence="8">CCM 8862</strain>
    </source>
</reference>
<keyword evidence="5" id="KW-0413">Isomerase</keyword>
<evidence type="ECO:0000256" key="3">
    <source>
        <dbReference type="ARBA" id="ARBA00011870"/>
    </source>
</evidence>